<evidence type="ECO:0000313" key="2">
    <source>
        <dbReference type="EMBL" id="CAB1129830.1"/>
    </source>
</evidence>
<dbReference type="SUPFAM" id="SSF52833">
    <property type="entry name" value="Thioredoxin-like"/>
    <property type="match status" value="1"/>
</dbReference>
<organism evidence="2 3">
    <name type="scientific">Candidatus Hydrogenisulfobacillus filiaventi</name>
    <dbReference type="NCBI Taxonomy" id="2707344"/>
    <lineage>
        <taxon>Bacteria</taxon>
        <taxon>Bacillati</taxon>
        <taxon>Bacillota</taxon>
        <taxon>Clostridia</taxon>
        <taxon>Eubacteriales</taxon>
        <taxon>Clostridiales Family XVII. Incertae Sedis</taxon>
        <taxon>Candidatus Hydrogenisulfobacillus</taxon>
    </lineage>
</organism>
<reference evidence="2 3" key="1">
    <citation type="submission" date="2020-02" db="EMBL/GenBank/DDBJ databases">
        <authorList>
            <person name="Hogendoorn C."/>
        </authorList>
    </citation>
    <scope>NUCLEOTIDE SEQUENCE [LARGE SCALE GENOMIC DNA]</scope>
    <source>
        <strain evidence="2">R501</strain>
    </source>
</reference>
<dbReference type="Proteomes" id="UP000503399">
    <property type="component" value="Chromosome"/>
</dbReference>
<protein>
    <recommendedName>
        <fullName evidence="1">Thioredoxin domain-containing protein</fullName>
    </recommendedName>
</protein>
<dbReference type="KEGG" id="hfv:R50_2333"/>
<keyword evidence="3" id="KW-1185">Reference proteome</keyword>
<feature type="domain" description="Thioredoxin" evidence="1">
    <location>
        <begin position="30"/>
        <end position="211"/>
    </location>
</feature>
<accession>A0A6F8ZJQ9</accession>
<dbReference type="EMBL" id="LR778114">
    <property type="protein sequence ID" value="CAB1129830.1"/>
    <property type="molecule type" value="Genomic_DNA"/>
</dbReference>
<dbReference type="InterPro" id="IPR036249">
    <property type="entry name" value="Thioredoxin-like_sf"/>
</dbReference>
<dbReference type="Gene3D" id="3.40.30.10">
    <property type="entry name" value="Glutaredoxin"/>
    <property type="match status" value="1"/>
</dbReference>
<evidence type="ECO:0000259" key="1">
    <source>
        <dbReference type="PROSITE" id="PS51352"/>
    </source>
</evidence>
<evidence type="ECO:0000313" key="3">
    <source>
        <dbReference type="Proteomes" id="UP000503399"/>
    </source>
</evidence>
<dbReference type="AlphaFoldDB" id="A0A6F8ZJQ9"/>
<dbReference type="PROSITE" id="PS51352">
    <property type="entry name" value="THIOREDOXIN_2"/>
    <property type="match status" value="1"/>
</dbReference>
<dbReference type="InterPro" id="IPR013766">
    <property type="entry name" value="Thioredoxin_domain"/>
</dbReference>
<name>A0A6F8ZJQ9_9FIRM</name>
<proteinExistence type="predicted"/>
<gene>
    <name evidence="2" type="ORF">R50_2333</name>
</gene>
<sequence>MRWGIVAGVAAGVLAAAVTAYSLARRHLPPPAVEPAPAPAAPAVIAVGQPFPWSRLPVHNLNNQPAALTRGRRLTVVEAMASWCRYCGWEDRYALPRIARLPGVAVDLVDISPHGGIADPGPEYPPFSGQDGSGPPEDVAAMAATMRAYRARYALPPAIHAYVALPVTQQQWVLSELPTLVLIGPHGRVRKVIQGALVTPRLEQAVTGVMPPS</sequence>